<feature type="compositionally biased region" description="Low complexity" evidence="1">
    <location>
        <begin position="164"/>
        <end position="176"/>
    </location>
</feature>
<evidence type="ECO:0000256" key="3">
    <source>
        <dbReference type="SAM" id="SignalP"/>
    </source>
</evidence>
<dbReference type="OrthoDB" id="5215637at2759"/>
<evidence type="ECO:0000313" key="4">
    <source>
        <dbReference type="EMBL" id="RDW74273.1"/>
    </source>
</evidence>
<dbReference type="RefSeq" id="XP_026602041.1">
    <property type="nucleotide sequence ID" value="XM_026748951.1"/>
</dbReference>
<reference evidence="4 5" key="1">
    <citation type="journal article" date="2018" name="IMA Fungus">
        <title>IMA Genome-F 9: Draft genome sequence of Annulohypoxylon stygium, Aspergillus mulundensis, Berkeleyomyces basicola (syn. Thielaviopsis basicola), Ceratocystis smalleyi, two Cercospora beticola strains, Coleophoma cylindrospora, Fusarium fracticaudum, Phialophora cf. hyalina, and Morchella septimelata.</title>
        <authorList>
            <person name="Wingfield B.D."/>
            <person name="Bills G.F."/>
            <person name="Dong Y."/>
            <person name="Huang W."/>
            <person name="Nel W.J."/>
            <person name="Swalarsk-Parry B.S."/>
            <person name="Vaghefi N."/>
            <person name="Wilken P.M."/>
            <person name="An Z."/>
            <person name="de Beer Z.W."/>
            <person name="De Vos L."/>
            <person name="Chen L."/>
            <person name="Duong T.A."/>
            <person name="Gao Y."/>
            <person name="Hammerbacher A."/>
            <person name="Kikkert J.R."/>
            <person name="Li Y."/>
            <person name="Li H."/>
            <person name="Li K."/>
            <person name="Li Q."/>
            <person name="Liu X."/>
            <person name="Ma X."/>
            <person name="Naidoo K."/>
            <person name="Pethybridge S.J."/>
            <person name="Sun J."/>
            <person name="Steenkamp E.T."/>
            <person name="van der Nest M.A."/>
            <person name="van Wyk S."/>
            <person name="Wingfield M.J."/>
            <person name="Xiong C."/>
            <person name="Yue Q."/>
            <person name="Zhang X."/>
        </authorList>
    </citation>
    <scope>NUCLEOTIDE SEQUENCE [LARGE SCALE GENOMIC DNA]</scope>
    <source>
        <strain evidence="4 5">DSM 5745</strain>
    </source>
</reference>
<dbReference type="AlphaFoldDB" id="A0A3D8RJP3"/>
<comment type="caution">
    <text evidence="4">The sequence shown here is derived from an EMBL/GenBank/DDBJ whole genome shotgun (WGS) entry which is preliminary data.</text>
</comment>
<dbReference type="STRING" id="1810919.A0A3D8RJP3"/>
<feature type="transmembrane region" description="Helical" evidence="2">
    <location>
        <begin position="212"/>
        <end position="236"/>
    </location>
</feature>
<gene>
    <name evidence="4" type="ORF">DSM5745_06935</name>
</gene>
<feature type="region of interest" description="Disordered" evidence="1">
    <location>
        <begin position="157"/>
        <end position="206"/>
    </location>
</feature>
<feature type="chain" id="PRO_5017801911" description="Mid2 domain-containing protein" evidence="3">
    <location>
        <begin position="20"/>
        <end position="362"/>
    </location>
</feature>
<feature type="compositionally biased region" description="Acidic residues" evidence="1">
    <location>
        <begin position="179"/>
        <end position="194"/>
    </location>
</feature>
<dbReference type="EMBL" id="PVWQ01000008">
    <property type="protein sequence ID" value="RDW74273.1"/>
    <property type="molecule type" value="Genomic_DNA"/>
</dbReference>
<keyword evidence="3" id="KW-0732">Signal</keyword>
<keyword evidence="2" id="KW-1133">Transmembrane helix</keyword>
<keyword evidence="2" id="KW-0472">Membrane</keyword>
<accession>A0A3D8RJP3</accession>
<evidence type="ECO:0000256" key="2">
    <source>
        <dbReference type="SAM" id="Phobius"/>
    </source>
</evidence>
<organism evidence="4 5">
    <name type="scientific">Aspergillus mulundensis</name>
    <dbReference type="NCBI Taxonomy" id="1810919"/>
    <lineage>
        <taxon>Eukaryota</taxon>
        <taxon>Fungi</taxon>
        <taxon>Dikarya</taxon>
        <taxon>Ascomycota</taxon>
        <taxon>Pezizomycotina</taxon>
        <taxon>Eurotiomycetes</taxon>
        <taxon>Eurotiomycetidae</taxon>
        <taxon>Eurotiales</taxon>
        <taxon>Aspergillaceae</taxon>
        <taxon>Aspergillus</taxon>
        <taxon>Aspergillus subgen. Nidulantes</taxon>
    </lineage>
</organism>
<feature type="compositionally biased region" description="Polar residues" evidence="1">
    <location>
        <begin position="343"/>
        <end position="362"/>
    </location>
</feature>
<dbReference type="Proteomes" id="UP000256690">
    <property type="component" value="Unassembled WGS sequence"/>
</dbReference>
<name>A0A3D8RJP3_9EURO</name>
<evidence type="ECO:0000313" key="5">
    <source>
        <dbReference type="Proteomes" id="UP000256690"/>
    </source>
</evidence>
<sequence>MRYTHLLAAVSAFFALASADESITTNSTNTTRLTGTCYNLDGSEASGHIPCGTGETVNCCHKDDICMSNGLCYQQGDRSVLSRGTCTDEEWGEGCYAPCSEYNRNSTVTIVNAESGDEPEYCCGSVRTEADDENENDDGSLSCEFGDPFTIPTGAAIPSVARLSPTSTSTATSTPHSDSDDESEDKDKDEDEETSPSSSNSHKHTHTKMTTALAIALSIGIPLGLATICFVLWAIWERRRRQLRDVEARTLGSNGSVDLPGLHHRYGPIPSSSGRGTPNQSGFFVPQTQAQAQVQVGPQTQTQGAGVGVRSPTPTPPATSAQLQMQWAEVQWQSRDPEMRRASTASGTGTEWATPSQGSTST</sequence>
<feature type="region of interest" description="Disordered" evidence="1">
    <location>
        <begin position="290"/>
        <end position="362"/>
    </location>
</feature>
<protein>
    <recommendedName>
        <fullName evidence="6">Mid2 domain-containing protein</fullName>
    </recommendedName>
</protein>
<feature type="signal peptide" evidence="3">
    <location>
        <begin position="1"/>
        <end position="19"/>
    </location>
</feature>
<dbReference type="GeneID" id="38117305"/>
<proteinExistence type="predicted"/>
<feature type="compositionally biased region" description="Low complexity" evidence="1">
    <location>
        <begin position="290"/>
        <end position="312"/>
    </location>
</feature>
<evidence type="ECO:0000256" key="1">
    <source>
        <dbReference type="SAM" id="MobiDB-lite"/>
    </source>
</evidence>
<evidence type="ECO:0008006" key="6">
    <source>
        <dbReference type="Google" id="ProtNLM"/>
    </source>
</evidence>
<keyword evidence="2" id="KW-0812">Transmembrane</keyword>
<keyword evidence="5" id="KW-1185">Reference proteome</keyword>